<keyword evidence="3 6" id="KW-0812">Transmembrane</keyword>
<evidence type="ECO:0000256" key="1">
    <source>
        <dbReference type="ARBA" id="ARBA00004141"/>
    </source>
</evidence>
<feature type="transmembrane region" description="Helical" evidence="6">
    <location>
        <begin position="147"/>
        <end position="168"/>
    </location>
</feature>
<dbReference type="SUPFAM" id="SSF103473">
    <property type="entry name" value="MFS general substrate transporter"/>
    <property type="match status" value="1"/>
</dbReference>
<protein>
    <submittedName>
        <fullName evidence="7">Major facilitator transporter</fullName>
    </submittedName>
</protein>
<feature type="transmembrane region" description="Helical" evidence="6">
    <location>
        <begin position="222"/>
        <end position="238"/>
    </location>
</feature>
<reference evidence="7 8" key="1">
    <citation type="journal article" date="2012" name="J. Bacteriol.">
        <title>Draft Genome Sequence of Novosphingobium nitrogenifigens Y88T.</title>
        <authorList>
            <person name="Strabala T.J."/>
            <person name="Macdonald L."/>
            <person name="Liu V."/>
            <person name="Smit A.M."/>
        </authorList>
    </citation>
    <scope>NUCLEOTIDE SEQUENCE [LARGE SCALE GENOMIC DNA]</scope>
    <source>
        <strain evidence="7 8">DSM 19370</strain>
    </source>
</reference>
<dbReference type="PANTHER" id="PTHR19432:SF35">
    <property type="entry name" value="SOLUTE CARRIER FAMILY 45 MEMBER 3 ISOFORM X1"/>
    <property type="match status" value="1"/>
</dbReference>
<feature type="transmembrane region" description="Helical" evidence="6">
    <location>
        <begin position="421"/>
        <end position="440"/>
    </location>
</feature>
<proteinExistence type="predicted"/>
<dbReference type="Proteomes" id="UP000004728">
    <property type="component" value="Unassembled WGS sequence"/>
</dbReference>
<feature type="transmembrane region" description="Helical" evidence="6">
    <location>
        <begin position="81"/>
        <end position="114"/>
    </location>
</feature>
<dbReference type="GO" id="GO:0016020">
    <property type="term" value="C:membrane"/>
    <property type="evidence" value="ECO:0007669"/>
    <property type="project" value="UniProtKB-SubCell"/>
</dbReference>
<evidence type="ECO:0000313" key="8">
    <source>
        <dbReference type="Proteomes" id="UP000004728"/>
    </source>
</evidence>
<dbReference type="EMBL" id="AEWJ01000044">
    <property type="protein sequence ID" value="EGD58268.1"/>
    <property type="molecule type" value="Genomic_DNA"/>
</dbReference>
<feature type="transmembrane region" description="Helical" evidence="6">
    <location>
        <begin position="180"/>
        <end position="202"/>
    </location>
</feature>
<dbReference type="InParanoid" id="F1ZAV4"/>
<dbReference type="GO" id="GO:0022857">
    <property type="term" value="F:transmembrane transporter activity"/>
    <property type="evidence" value="ECO:0007669"/>
    <property type="project" value="InterPro"/>
</dbReference>
<name>F1ZAV4_9SPHN</name>
<evidence type="ECO:0000256" key="4">
    <source>
        <dbReference type="ARBA" id="ARBA00022989"/>
    </source>
</evidence>
<accession>F1ZAV4</accession>
<dbReference type="STRING" id="983920.Y88_0320"/>
<evidence type="ECO:0000256" key="2">
    <source>
        <dbReference type="ARBA" id="ARBA00022448"/>
    </source>
</evidence>
<feature type="transmembrane region" description="Helical" evidence="6">
    <location>
        <begin position="319"/>
        <end position="337"/>
    </location>
</feature>
<dbReference type="Gene3D" id="1.20.1250.20">
    <property type="entry name" value="MFS general substrate transporter like domains"/>
    <property type="match status" value="1"/>
</dbReference>
<feature type="transmembrane region" description="Helical" evidence="6">
    <location>
        <begin position="343"/>
        <end position="359"/>
    </location>
</feature>
<dbReference type="Pfam" id="PF07690">
    <property type="entry name" value="MFS_1"/>
    <property type="match status" value="1"/>
</dbReference>
<evidence type="ECO:0000313" key="7">
    <source>
        <dbReference type="EMBL" id="EGD58268.1"/>
    </source>
</evidence>
<dbReference type="eggNOG" id="COG2211">
    <property type="taxonomic scope" value="Bacteria"/>
</dbReference>
<evidence type="ECO:0000256" key="3">
    <source>
        <dbReference type="ARBA" id="ARBA00022692"/>
    </source>
</evidence>
<keyword evidence="8" id="KW-1185">Reference proteome</keyword>
<dbReference type="InterPro" id="IPR036259">
    <property type="entry name" value="MFS_trans_sf"/>
</dbReference>
<feature type="transmembrane region" description="Helical" evidence="6">
    <location>
        <begin position="50"/>
        <end position="69"/>
    </location>
</feature>
<dbReference type="PANTHER" id="PTHR19432">
    <property type="entry name" value="SUGAR TRANSPORTER"/>
    <property type="match status" value="1"/>
</dbReference>
<keyword evidence="2" id="KW-0813">Transport</keyword>
<evidence type="ECO:0000256" key="6">
    <source>
        <dbReference type="SAM" id="Phobius"/>
    </source>
</evidence>
<evidence type="ECO:0000256" key="5">
    <source>
        <dbReference type="ARBA" id="ARBA00023136"/>
    </source>
</evidence>
<feature type="transmembrane region" description="Helical" evidence="6">
    <location>
        <begin position="285"/>
        <end position="307"/>
    </location>
</feature>
<dbReference type="HOGENOM" id="CLU_030246_1_0_5"/>
<comment type="caution">
    <text evidence="7">The sequence shown here is derived from an EMBL/GenBank/DDBJ whole genome shotgun (WGS) entry which is preliminary data.</text>
</comment>
<organism evidence="7 8">
    <name type="scientific">Novosphingobium nitrogenifigens DSM 19370</name>
    <dbReference type="NCBI Taxonomy" id="983920"/>
    <lineage>
        <taxon>Bacteria</taxon>
        <taxon>Pseudomonadati</taxon>
        <taxon>Pseudomonadota</taxon>
        <taxon>Alphaproteobacteria</taxon>
        <taxon>Sphingomonadales</taxon>
        <taxon>Sphingomonadaceae</taxon>
        <taxon>Novosphingobium</taxon>
    </lineage>
</organism>
<keyword evidence="4 6" id="KW-1133">Transmembrane helix</keyword>
<keyword evidence="5 6" id="KW-0472">Membrane</keyword>
<dbReference type="InterPro" id="IPR011701">
    <property type="entry name" value="MFS"/>
</dbReference>
<comment type="subcellular location">
    <subcellularLocation>
        <location evidence="1">Membrane</location>
        <topology evidence="1">Multi-pass membrane protein</topology>
    </subcellularLocation>
</comment>
<dbReference type="RefSeq" id="WP_008067093.1">
    <property type="nucleotide sequence ID" value="NZ_AQWK01000006.1"/>
</dbReference>
<gene>
    <name evidence="7" type="ORF">Y88_0320</name>
</gene>
<sequence length="449" mass="48505">MTAHRPRLALGRILEMNLGFLGLQFSFGLQQGNMAPIYSYLGADESQLPLLQLAGPMTGLLIQPLIGAMSDRTFGRWGRRTPYFVTGAVMTSVGLALMPLSSSILMAVSLLWLLDAGNNITMEPYRAYVVDRLDPPQQALGFLTQSAFTGLAQMVAFLTPSILVGLGMDRDWVDAHHIPYTVRVVFALGAVLSFSTVLWSILRVPELPLSENDKAAIRARRNGGMAVLAEIGNALLAMPQTMRRLAVMSLFQWFGMWGYWTYAVYSLARTIGHTADPHSTAFHSAVLTFGEMATFYNLVACVGAFAMVPVTRRIGAASVHAFALLCGGVGMMTLPFVTAPVGVFAPAFGIGLAWGSIMGNPPTLLGQVVPASRIGVYMGLYNVMIVVPMLLFSIVMGRLDIGSLSLGFGLYRELLGGDPRMMMRLCGACLIAAAMATLWVRRNGAPVQR</sequence>
<feature type="transmembrane region" description="Helical" evidence="6">
    <location>
        <begin position="245"/>
        <end position="265"/>
    </location>
</feature>
<feature type="transmembrane region" description="Helical" evidence="6">
    <location>
        <begin position="380"/>
        <end position="401"/>
    </location>
</feature>
<dbReference type="AlphaFoldDB" id="F1ZAV4"/>